<comment type="subcellular location">
    <subcellularLocation>
        <location evidence="1">Membrane</location>
        <topology evidence="1">Single-pass membrane protein</topology>
    </subcellularLocation>
</comment>
<sequence>MSLPAINLKFQQSLSRLQLAYSRPLLQRCSEIENIIDSAGTQELKNALPSILSNIFGLDQNRGNNLEEFECAREFLGSEGPLLTLVYNLQTDVSLLYEFPLHHIPGPSRQIIEKGNIPYFYINKLQTQGYGSHLILLSAFEYYMFYFAHCLLNWQNLAWKNLTDNLFPCLLEDYLNYFLPLNKSTLPPVPHQQSPIRSPVIHSKMYSPGSKTNTSPRTFGLLKASFIASQKQHSQNSSVLGQSEAEVWRSETLLQIFIEFWLNQNAIDSEKSMISPTHMEHFMPSLEHVRLVRMMIKHVHHFVNTASHDVIPSPNQTHPMSPLDEFKRSIIPNMLQKNMYAFLRHSFDRWPLDNSFRMVLETWLTYIQPWRYTSRLPSTGKDSEGDTKLVEKKRFTFIEDNLLFYSVLLQEFFNRVKRMDLMNLANSHMLYRVAKVFRLENLDSMLRQAEQKMCTSIYRSSGHMTRALGGSYLPPESSLMFHSQISDLEKPGFQYTLMFGEKTLYSVKQVLQQLQEVKTQIQYQLDSKPVKSGLAGFFSSLFDDNFVGIGDLTPNDVKKQHKFLDEYLDDTCPDITETCNRVSLTDIGRYQVINKMKRFEVMYSGDPDLQPIRSFENATTVRLLHQFCSYINTQFSNEIQTVYERTDLIGRLAQVYFAPVIPRDKKPSSPISGKNLDELRRPKLRLRFLASYSTMLYLAILFVFLNVWLGVGPLQYKSTEHVLGCVLCSPGCFSLFRGSALMDDNIMRKYTIKPTEASHHLMYDQGEDRWLCTLLLQQGYRVDYAAASDAYTYAPEGFGEFFNQRRRWMPSTIANIMDLLADASNTVSINNNISWLYMFYQGALMVSTLIGPSTVIMMIAGSYLTVFKLDLLTSYAIALTPAFVYTILCFTVKTKYQIMVAEILSAVYSFIMMVVFVGCIITAVRESPFHPSVIFLAAMVFIFLFAAVLHPWEFSCIIYGALYFLCVPSGFLLLVIYSLVNMNIVSWGTREVPKKKTKAEIEEEERKRKEKEEKKKQGWFSRFMPKFQLQDLKGLMDMTRKEDKSVVLLEQMNKNMEMFMKLQGKSGALLEEVKVDEIKPPKQRKSVTFASDSDSDEETKEKRTKEDEYIYQKEKKQRNDLKNPKWLELKEFQFGHTMQMNKEEIDFWHSFIGKYLEPLEANKDEQKKVAKELAELRNNVAAGFAFINLIWVAINFMFQLRKPAVITFPSATGADDVDEDNIKIDALGLMFVVFFVVILTIQFIGMIVHRWGTFMHLIAITEIPNPCKKDIDEQVRDSKDKQKNARDMIRLCEEIVGEPMPDYPSDEEDENSREREREEVLRMKIENNATQGVSENLRESIRNPGIGKSLRNTRVGNIGSTRTRLGETVREGNFQRVAKTILARTQREVNNSEESGFKPNNVRKRGKSNQDTNQKNNEHVRKFGHNTPVFSDFMEKVNDRKLNTLVDGADRNGGNLGLGATYNPRNASMDDEESIYDEIPGAGTLGRAFNKKIQKMAKTGVRPSDRNGPLQYSNNIEMHHRDVERGNRL</sequence>
<proteinExistence type="predicted"/>
<dbReference type="InterPro" id="IPR024129">
    <property type="entry name" value="Sphingomy_SMPD4"/>
</dbReference>
<protein>
    <recommendedName>
        <fullName evidence="9">Chitin synthase</fullName>
    </recommendedName>
</protein>
<evidence type="ECO:0008006" key="9">
    <source>
        <dbReference type="Google" id="ProtNLM"/>
    </source>
</evidence>
<keyword evidence="3 6" id="KW-1133">Transmembrane helix</keyword>
<keyword evidence="4 6" id="KW-0472">Membrane</keyword>
<dbReference type="GO" id="GO:0046475">
    <property type="term" value="P:glycerophospholipid catabolic process"/>
    <property type="evidence" value="ECO:0007669"/>
    <property type="project" value="TreeGrafter"/>
</dbReference>
<feature type="transmembrane region" description="Helical" evidence="6">
    <location>
        <begin position="903"/>
        <end position="923"/>
    </location>
</feature>
<dbReference type="EMBL" id="UYJE01006616">
    <property type="protein sequence ID" value="VDI47482.1"/>
    <property type="molecule type" value="Genomic_DNA"/>
</dbReference>
<dbReference type="PANTHER" id="PTHR12988">
    <property type="entry name" value="SPHINGOMYELIN PHOSPHODIESTERASE 4"/>
    <property type="match status" value="1"/>
</dbReference>
<evidence type="ECO:0000256" key="1">
    <source>
        <dbReference type="ARBA" id="ARBA00004167"/>
    </source>
</evidence>
<evidence type="ECO:0000256" key="4">
    <source>
        <dbReference type="ARBA" id="ARBA00023136"/>
    </source>
</evidence>
<feature type="transmembrane region" description="Helical" evidence="6">
    <location>
        <begin position="929"/>
        <end position="949"/>
    </location>
</feature>
<feature type="region of interest" description="Disordered" evidence="5">
    <location>
        <begin position="1298"/>
        <end position="1318"/>
    </location>
</feature>
<dbReference type="SUPFAM" id="SSF53448">
    <property type="entry name" value="Nucleotide-diphospho-sugar transferases"/>
    <property type="match status" value="1"/>
</dbReference>
<dbReference type="GO" id="GO:0050290">
    <property type="term" value="F:sphingomyelin phosphodiesterase D activity"/>
    <property type="evidence" value="ECO:0007669"/>
    <property type="project" value="InterPro"/>
</dbReference>
<feature type="transmembrane region" description="Helical" evidence="6">
    <location>
        <begin position="956"/>
        <end position="980"/>
    </location>
</feature>
<keyword evidence="2 6" id="KW-0812">Transmembrane</keyword>
<dbReference type="PANTHER" id="PTHR12988:SF6">
    <property type="entry name" value="SPHINGOMYELIN PHOSPHODIESTERASE 4"/>
    <property type="match status" value="1"/>
</dbReference>
<feature type="transmembrane region" description="Helical" evidence="6">
    <location>
        <begin position="1180"/>
        <end position="1198"/>
    </location>
</feature>
<comment type="caution">
    <text evidence="7">The sequence shown here is derived from an EMBL/GenBank/DDBJ whole genome shotgun (WGS) entry which is preliminary data.</text>
</comment>
<reference evidence="7" key="1">
    <citation type="submission" date="2018-11" db="EMBL/GenBank/DDBJ databases">
        <authorList>
            <person name="Alioto T."/>
            <person name="Alioto T."/>
        </authorList>
    </citation>
    <scope>NUCLEOTIDE SEQUENCE</scope>
</reference>
<feature type="region of interest" description="Disordered" evidence="5">
    <location>
        <begin position="1386"/>
        <end position="1418"/>
    </location>
</feature>
<evidence type="ECO:0000256" key="5">
    <source>
        <dbReference type="SAM" id="MobiDB-lite"/>
    </source>
</evidence>
<feature type="transmembrane region" description="Helical" evidence="6">
    <location>
        <begin position="1226"/>
        <end position="1248"/>
    </location>
</feature>
<dbReference type="Pfam" id="PF03142">
    <property type="entry name" value="Chitin_synth_2"/>
    <property type="match status" value="1"/>
</dbReference>
<dbReference type="Proteomes" id="UP000596742">
    <property type="component" value="Unassembled WGS sequence"/>
</dbReference>
<accession>A0A8B6FB78</accession>
<gene>
    <name evidence="7" type="ORF">MGAL_10B070611</name>
</gene>
<keyword evidence="8" id="KW-1185">Reference proteome</keyword>
<feature type="transmembrane region" description="Helical" evidence="6">
    <location>
        <begin position="872"/>
        <end position="891"/>
    </location>
</feature>
<organism evidence="7 8">
    <name type="scientific">Mytilus galloprovincialis</name>
    <name type="common">Mediterranean mussel</name>
    <dbReference type="NCBI Taxonomy" id="29158"/>
    <lineage>
        <taxon>Eukaryota</taxon>
        <taxon>Metazoa</taxon>
        <taxon>Spiralia</taxon>
        <taxon>Lophotrochozoa</taxon>
        <taxon>Mollusca</taxon>
        <taxon>Bivalvia</taxon>
        <taxon>Autobranchia</taxon>
        <taxon>Pteriomorphia</taxon>
        <taxon>Mytilida</taxon>
        <taxon>Mytiloidea</taxon>
        <taxon>Mytilidae</taxon>
        <taxon>Mytilinae</taxon>
        <taxon>Mytilus</taxon>
    </lineage>
</organism>
<dbReference type="OrthoDB" id="10251508at2759"/>
<feature type="region of interest" description="Disordered" evidence="5">
    <location>
        <begin position="1081"/>
        <end position="1106"/>
    </location>
</feature>
<dbReference type="Pfam" id="PF14724">
    <property type="entry name" value="mit_SMPDase"/>
    <property type="match status" value="1"/>
</dbReference>
<dbReference type="GO" id="GO:0006685">
    <property type="term" value="P:sphingomyelin catabolic process"/>
    <property type="evidence" value="ECO:0007669"/>
    <property type="project" value="TreeGrafter"/>
</dbReference>
<evidence type="ECO:0000256" key="6">
    <source>
        <dbReference type="SAM" id="Phobius"/>
    </source>
</evidence>
<dbReference type="InterPro" id="IPR029044">
    <property type="entry name" value="Nucleotide-diphossugar_trans"/>
</dbReference>
<evidence type="ECO:0000313" key="8">
    <source>
        <dbReference type="Proteomes" id="UP000596742"/>
    </source>
</evidence>
<dbReference type="GO" id="GO:0016020">
    <property type="term" value="C:membrane"/>
    <property type="evidence" value="ECO:0007669"/>
    <property type="project" value="UniProtKB-SubCell"/>
</dbReference>
<feature type="transmembrane region" description="Helical" evidence="6">
    <location>
        <begin position="689"/>
        <end position="709"/>
    </location>
</feature>
<evidence type="ECO:0000256" key="3">
    <source>
        <dbReference type="ARBA" id="ARBA00022989"/>
    </source>
</evidence>
<evidence type="ECO:0000313" key="7">
    <source>
        <dbReference type="EMBL" id="VDI47482.1"/>
    </source>
</evidence>
<feature type="transmembrane region" description="Helical" evidence="6">
    <location>
        <begin position="721"/>
        <end position="740"/>
    </location>
</feature>
<dbReference type="GO" id="GO:0046513">
    <property type="term" value="P:ceramide biosynthetic process"/>
    <property type="evidence" value="ECO:0007669"/>
    <property type="project" value="TreeGrafter"/>
</dbReference>
<evidence type="ECO:0000256" key="2">
    <source>
        <dbReference type="ARBA" id="ARBA00022692"/>
    </source>
</evidence>
<feature type="transmembrane region" description="Helical" evidence="6">
    <location>
        <begin position="843"/>
        <end position="866"/>
    </location>
</feature>
<name>A0A8B6FB78_MYTGA</name>